<dbReference type="Pfam" id="PF04784">
    <property type="entry name" value="DUF547"/>
    <property type="match status" value="1"/>
</dbReference>
<evidence type="ECO:0000259" key="2">
    <source>
        <dbReference type="Pfam" id="PF04784"/>
    </source>
</evidence>
<dbReference type="PANTHER" id="PTHR23054:SF15">
    <property type="entry name" value="OS08G0515700 PROTEIN"/>
    <property type="match status" value="1"/>
</dbReference>
<accession>W9R4H7</accession>
<name>W9R4H7_9ROSA</name>
<protein>
    <recommendedName>
        <fullName evidence="2">DUF547 domain-containing protein</fullName>
    </recommendedName>
</protein>
<dbReference type="OrthoDB" id="418495at2759"/>
<dbReference type="eggNOG" id="ENOG502QRPM">
    <property type="taxonomic scope" value="Eukaryota"/>
</dbReference>
<evidence type="ECO:0000256" key="1">
    <source>
        <dbReference type="SAM" id="MobiDB-lite"/>
    </source>
</evidence>
<dbReference type="PANTHER" id="PTHR23054">
    <property type="entry name" value="TERNARY COMPLEX FACTOR MIP1, LEUCINE-ZIPPER-RELATED"/>
    <property type="match status" value="1"/>
</dbReference>
<feature type="compositionally biased region" description="Low complexity" evidence="1">
    <location>
        <begin position="69"/>
        <end position="80"/>
    </location>
</feature>
<dbReference type="EMBL" id="KE344284">
    <property type="protein sequence ID" value="EXB56241.1"/>
    <property type="molecule type" value="Genomic_DNA"/>
</dbReference>
<feature type="domain" description="DUF547" evidence="2">
    <location>
        <begin position="324"/>
        <end position="455"/>
    </location>
</feature>
<feature type="region of interest" description="Disordered" evidence="1">
    <location>
        <begin position="64"/>
        <end position="84"/>
    </location>
</feature>
<gene>
    <name evidence="3" type="ORF">L484_024778</name>
</gene>
<keyword evidence="4" id="KW-1185">Reference proteome</keyword>
<dbReference type="InterPro" id="IPR006869">
    <property type="entry name" value="DUF547"/>
</dbReference>
<feature type="region of interest" description="Disordered" evidence="1">
    <location>
        <begin position="163"/>
        <end position="194"/>
    </location>
</feature>
<evidence type="ECO:0000313" key="4">
    <source>
        <dbReference type="Proteomes" id="UP000030645"/>
    </source>
</evidence>
<feature type="region of interest" description="Disordered" evidence="1">
    <location>
        <begin position="243"/>
        <end position="277"/>
    </location>
</feature>
<evidence type="ECO:0000313" key="3">
    <source>
        <dbReference type="EMBL" id="EXB56241.1"/>
    </source>
</evidence>
<feature type="compositionally biased region" description="Low complexity" evidence="1">
    <location>
        <begin position="176"/>
        <end position="188"/>
    </location>
</feature>
<dbReference type="AlphaFoldDB" id="W9R4H7"/>
<dbReference type="STRING" id="981085.W9R4H7"/>
<proteinExistence type="predicted"/>
<sequence>MLGEHCRSCSSSCPCQCQSGGGAAADNGFLLNMSPRLSSYFNPIVKLDRALSDQEASLCWDSDKDKPLTSSVSSSDTQTTPKSRVELKEEIAILELEIMRLERHLLCLYRTAFDGQISTLPSTPTSTSSDLFRKHISSPSASKLWGFDSHFCRVNSLHHPQNSPAHAWTSPYHHSPVTTPKPTPTTTTRGQKVAGSGHRSLADHLGASCIVNNSLKAPDRLSEDIVRCISSVYCKLVNPPPAHVTSSASPNSSLSSSTVFSSRNPCDSWSPRSRHGLKEDGTGPYAAMIEVLKIRLDSDTFNYAAKMLQYFRSLVRNLEKVDPRKMKREEKLAFWINIHNALVMHAYLAYGSNNRVKTASIFKAAYNVGGHCINAYIIQSSILGIRSHNSAPWLQTLFPGRKFKARSIRHEYALEYPEPLVHFALCSGEYFDPAVRAYTANGIFGDLKTAKEEFIQASARIEKETKILLPRVLYYFAKDVSLTIEELLDVIVASFSESEDVEKREIIRKCIAFVFAKGRPPNKKCIHWLPHTSTFRYFIHPHLAPTDFPFPSSFPPHPQD</sequence>
<reference evidence="4" key="1">
    <citation type="submission" date="2013-01" db="EMBL/GenBank/DDBJ databases">
        <title>Draft Genome Sequence of a Mulberry Tree, Morus notabilis C.K. Schneid.</title>
        <authorList>
            <person name="He N."/>
            <person name="Zhao S."/>
        </authorList>
    </citation>
    <scope>NUCLEOTIDE SEQUENCE</scope>
</reference>
<organism evidence="3 4">
    <name type="scientific">Morus notabilis</name>
    <dbReference type="NCBI Taxonomy" id="981085"/>
    <lineage>
        <taxon>Eukaryota</taxon>
        <taxon>Viridiplantae</taxon>
        <taxon>Streptophyta</taxon>
        <taxon>Embryophyta</taxon>
        <taxon>Tracheophyta</taxon>
        <taxon>Spermatophyta</taxon>
        <taxon>Magnoliopsida</taxon>
        <taxon>eudicotyledons</taxon>
        <taxon>Gunneridae</taxon>
        <taxon>Pentapetalae</taxon>
        <taxon>rosids</taxon>
        <taxon>fabids</taxon>
        <taxon>Rosales</taxon>
        <taxon>Moraceae</taxon>
        <taxon>Moreae</taxon>
        <taxon>Morus</taxon>
    </lineage>
</organism>
<dbReference type="Proteomes" id="UP000030645">
    <property type="component" value="Unassembled WGS sequence"/>
</dbReference>
<feature type="compositionally biased region" description="Low complexity" evidence="1">
    <location>
        <begin position="246"/>
        <end position="262"/>
    </location>
</feature>
<dbReference type="KEGG" id="mnt:21407504"/>